<gene>
    <name evidence="5" type="ORF">D1867_04155</name>
</gene>
<evidence type="ECO:0000256" key="3">
    <source>
        <dbReference type="ARBA" id="ARBA00022691"/>
    </source>
</evidence>
<dbReference type="Proteomes" id="UP000440125">
    <property type="component" value="Unassembled WGS sequence"/>
</dbReference>
<dbReference type="OrthoDB" id="27149at2157"/>
<dbReference type="NCBIfam" id="TIGR00537">
    <property type="entry name" value="hemK_rel_arch"/>
    <property type="match status" value="1"/>
</dbReference>
<dbReference type="CDD" id="cd02440">
    <property type="entry name" value="AdoMet_MTases"/>
    <property type="match status" value="1"/>
</dbReference>
<dbReference type="PANTHER" id="PTHR45875">
    <property type="entry name" value="METHYLTRANSFERASE N6AMT1"/>
    <property type="match status" value="1"/>
</dbReference>
<dbReference type="PANTHER" id="PTHR45875:SF1">
    <property type="entry name" value="METHYLTRANSFERASE N6AMT1"/>
    <property type="match status" value="1"/>
</dbReference>
<keyword evidence="3" id="KW-0949">S-adenosyl-L-methionine</keyword>
<dbReference type="InterPro" id="IPR007848">
    <property type="entry name" value="Small_mtfrase_dom"/>
</dbReference>
<reference evidence="5 6" key="1">
    <citation type="submission" date="2019-10" db="EMBL/GenBank/DDBJ databases">
        <title>Genome Sequences from Six Type Strain Members of the Archaeal Family Sulfolobaceae: Acidianus ambivalens, Acidianus infernus, Metallosphaera prunae, Stygiolobus azoricus, Sulfolobus metallicus, and Sulfurisphaera ohwakuensis.</title>
        <authorList>
            <person name="Counts J.A."/>
            <person name="Kelly R.M."/>
        </authorList>
    </citation>
    <scope>NUCLEOTIDE SEQUENCE [LARGE SCALE GENOMIC DNA]</scope>
    <source>
        <strain evidence="5 6">DSM 3191</strain>
    </source>
</reference>
<evidence type="ECO:0000259" key="4">
    <source>
        <dbReference type="Pfam" id="PF05175"/>
    </source>
</evidence>
<dbReference type="GO" id="GO:0008757">
    <property type="term" value="F:S-adenosylmethionine-dependent methyltransferase activity"/>
    <property type="evidence" value="ECO:0007669"/>
    <property type="project" value="TreeGrafter"/>
</dbReference>
<dbReference type="AlphaFoldDB" id="A0A6A9QGV2"/>
<keyword evidence="6" id="KW-1185">Reference proteome</keyword>
<dbReference type="GO" id="GO:0035657">
    <property type="term" value="C:eRF1 methyltransferase complex"/>
    <property type="evidence" value="ECO:0007669"/>
    <property type="project" value="TreeGrafter"/>
</dbReference>
<name>A0A6A9QGV2_ACIIN</name>
<dbReference type="SUPFAM" id="SSF53335">
    <property type="entry name" value="S-adenosyl-L-methionine-dependent methyltransferases"/>
    <property type="match status" value="1"/>
</dbReference>
<comment type="caution">
    <text evidence="5">The sequence shown here is derived from an EMBL/GenBank/DDBJ whole genome shotgun (WGS) entry which is preliminary data.</text>
</comment>
<accession>A0A6A9QGV2</accession>
<dbReference type="GO" id="GO:0008276">
    <property type="term" value="F:protein methyltransferase activity"/>
    <property type="evidence" value="ECO:0007669"/>
    <property type="project" value="TreeGrafter"/>
</dbReference>
<evidence type="ECO:0000313" key="6">
    <source>
        <dbReference type="Proteomes" id="UP000440125"/>
    </source>
</evidence>
<evidence type="ECO:0000313" key="5">
    <source>
        <dbReference type="EMBL" id="MUM64460.1"/>
    </source>
</evidence>
<organism evidence="5 6">
    <name type="scientific">Acidianus infernus</name>
    <dbReference type="NCBI Taxonomy" id="12915"/>
    <lineage>
        <taxon>Archaea</taxon>
        <taxon>Thermoproteota</taxon>
        <taxon>Thermoprotei</taxon>
        <taxon>Sulfolobales</taxon>
        <taxon>Sulfolobaceae</taxon>
        <taxon>Acidianus</taxon>
    </lineage>
</organism>
<dbReference type="InterPro" id="IPR029063">
    <property type="entry name" value="SAM-dependent_MTases_sf"/>
</dbReference>
<dbReference type="RefSeq" id="WP_155862933.1">
    <property type="nucleotide sequence ID" value="NZ_JBGTCZ010000119.1"/>
</dbReference>
<sequence length="197" mass="22147">MSSYRTIEFNGIKLCINDEVYEPAEDTELLLSIVKVKKGEKVIEIGSGSGIFSIISAKMGGKVYSIDINPFASLATLCSSKLNNLDIDVINCDMLTCLRNITFDVGIFNPPYLPFEEYDDWIKYSWSGGKSGSEVLVNFINTISARRLYILYSSLSNEDKILEAIRRRKMVINRKIEKTFGFERLIALELNAEGSVS</sequence>
<evidence type="ECO:0000256" key="1">
    <source>
        <dbReference type="ARBA" id="ARBA00022603"/>
    </source>
</evidence>
<keyword evidence="1 5" id="KW-0489">Methyltransferase</keyword>
<dbReference type="EMBL" id="WFIY01000004">
    <property type="protein sequence ID" value="MUM64460.1"/>
    <property type="molecule type" value="Genomic_DNA"/>
</dbReference>
<evidence type="ECO:0000256" key="2">
    <source>
        <dbReference type="ARBA" id="ARBA00022679"/>
    </source>
</evidence>
<dbReference type="NCBIfam" id="NF011528">
    <property type="entry name" value="PRK14968.1-2"/>
    <property type="match status" value="1"/>
</dbReference>
<dbReference type="Gene3D" id="3.40.50.150">
    <property type="entry name" value="Vaccinia Virus protein VP39"/>
    <property type="match status" value="1"/>
</dbReference>
<feature type="domain" description="Methyltransferase small" evidence="4">
    <location>
        <begin position="27"/>
        <end position="112"/>
    </location>
</feature>
<proteinExistence type="predicted"/>
<dbReference type="InterPro" id="IPR004557">
    <property type="entry name" value="PrmC-related"/>
</dbReference>
<dbReference type="GO" id="GO:0032259">
    <property type="term" value="P:methylation"/>
    <property type="evidence" value="ECO:0007669"/>
    <property type="project" value="UniProtKB-KW"/>
</dbReference>
<dbReference type="InterPro" id="IPR052190">
    <property type="entry name" value="Euk-Arch_PrmC-MTase"/>
</dbReference>
<dbReference type="Pfam" id="PF05175">
    <property type="entry name" value="MTS"/>
    <property type="match status" value="1"/>
</dbReference>
<keyword evidence="2 5" id="KW-0808">Transferase</keyword>
<protein>
    <submittedName>
        <fullName evidence="5">Methyltransferase</fullName>
    </submittedName>
</protein>